<dbReference type="SUPFAM" id="SSF53756">
    <property type="entry name" value="UDP-Glycosyltransferase/glycogen phosphorylase"/>
    <property type="match status" value="1"/>
</dbReference>
<evidence type="ECO:0000256" key="5">
    <source>
        <dbReference type="ARBA" id="ARBA00022676"/>
    </source>
</evidence>
<dbReference type="Pfam" id="PF08323">
    <property type="entry name" value="Glyco_transf_5"/>
    <property type="match status" value="1"/>
</dbReference>
<feature type="domain" description="Starch synthase catalytic" evidence="11">
    <location>
        <begin position="54"/>
        <end position="293"/>
    </location>
</feature>
<evidence type="ECO:0000256" key="3">
    <source>
        <dbReference type="ARBA" id="ARBA00004964"/>
    </source>
</evidence>
<feature type="binding site" evidence="8">
    <location>
        <position position="67"/>
    </location>
    <ligand>
        <name>ADP-alpha-D-glucose</name>
        <dbReference type="ChEBI" id="CHEBI:57498"/>
    </ligand>
</feature>
<dbReference type="GO" id="GO:0005978">
    <property type="term" value="P:glycogen biosynthetic process"/>
    <property type="evidence" value="ECO:0007669"/>
    <property type="project" value="UniProtKB-UniRule"/>
</dbReference>
<comment type="similarity">
    <text evidence="4 8">Belongs to the glycosyltransferase 1 family. Bacterial/plant glycogen synthase subfamily.</text>
</comment>
<name>A0A1W5LDZ6_9BACT</name>
<sequence>MASSQPKRKGTTTSKKTKKETSRTSPRKKASPAIPQPEPPDSPVMEKESRPKLKILFAASECAPFAKVGGLADMISSLSRSLSKLGHELRVVIPFYSTIDKSLHDFQFLGSACVHMGCKTEHWIGLYESSLDNHLRFWLIDYADYFHRRGIYDEPSGEYKDNAYRFGFFSKAVLEICKETGWIPDVFHVHDWPTSVLSAFLKLWPQLLSPFKNSRSVLTIHNICYQGKYDAMVLPYLGIDWSLFSPDRFEDHGQVNLLKAGIAYSDFITTVSPTYAKEILEPSGGAGLSEFLKKRASELVGILNGVDTDSWNPKTDPWIACPFDATDLQGKKACKTALQEKLGLKKSLDIPIVSMVSRLHDQKGISLLIPVLPEALIQENFQFVLLGEGKKEYEDFFKNLSREFSGQVSSNIGFSEELAHQIFAGSDFFLMPSFYEPCGLGQLYAQLYGTIPIARATGGIIDSVEDIRKDPKGSGFLFDEPSASALGELLKTALDWWKNRPDLIQAAQKNGMGKNFSWEFAAKKYEEVYFKILPKKSS</sequence>
<comment type="catalytic activity">
    <reaction evidence="1 8">
        <text>[(1-&gt;4)-alpha-D-glucosyl](n) + ADP-alpha-D-glucose = [(1-&gt;4)-alpha-D-glucosyl](n+1) + ADP + H(+)</text>
        <dbReference type="Rhea" id="RHEA:18189"/>
        <dbReference type="Rhea" id="RHEA-COMP:9584"/>
        <dbReference type="Rhea" id="RHEA-COMP:9587"/>
        <dbReference type="ChEBI" id="CHEBI:15378"/>
        <dbReference type="ChEBI" id="CHEBI:15444"/>
        <dbReference type="ChEBI" id="CHEBI:57498"/>
        <dbReference type="ChEBI" id="CHEBI:456216"/>
        <dbReference type="EC" id="2.4.1.21"/>
    </reaction>
</comment>
<evidence type="ECO:0000256" key="6">
    <source>
        <dbReference type="ARBA" id="ARBA00022679"/>
    </source>
</evidence>
<feature type="compositionally biased region" description="Basic residues" evidence="9">
    <location>
        <begin position="1"/>
        <end position="18"/>
    </location>
</feature>
<proteinExistence type="inferred from homology"/>
<dbReference type="UniPathway" id="UPA00164"/>
<dbReference type="HAMAP" id="MF_00484">
    <property type="entry name" value="Glycogen_synth"/>
    <property type="match status" value="1"/>
</dbReference>
<dbReference type="GO" id="GO:0004373">
    <property type="term" value="F:alpha-1,4-glucan glucosyltransferase (UDP-glucose donor) activity"/>
    <property type="evidence" value="ECO:0007669"/>
    <property type="project" value="InterPro"/>
</dbReference>
<evidence type="ECO:0000256" key="1">
    <source>
        <dbReference type="ARBA" id="ARBA00001478"/>
    </source>
</evidence>
<accession>A0A1W5LDZ6</accession>
<comment type="function">
    <text evidence="2 8">Synthesizes alpha-1,4-glucan chains using ADP-glucose.</text>
</comment>
<comment type="pathway">
    <text evidence="3 8">Glycan biosynthesis; glycogen biosynthesis.</text>
</comment>
<dbReference type="Pfam" id="PF00534">
    <property type="entry name" value="Glycos_transf_1"/>
    <property type="match status" value="1"/>
</dbReference>
<evidence type="ECO:0000256" key="2">
    <source>
        <dbReference type="ARBA" id="ARBA00002764"/>
    </source>
</evidence>
<evidence type="ECO:0000259" key="11">
    <source>
        <dbReference type="Pfam" id="PF08323"/>
    </source>
</evidence>
<evidence type="ECO:0000259" key="10">
    <source>
        <dbReference type="Pfam" id="PF00534"/>
    </source>
</evidence>
<organism evidence="12">
    <name type="scientific">Candidatus Methylacidiphilum infernorum</name>
    <dbReference type="NCBI Taxonomy" id="511746"/>
    <lineage>
        <taxon>Bacteria</taxon>
        <taxon>Pseudomonadati</taxon>
        <taxon>Verrucomicrobiota</taxon>
        <taxon>Methylacidiphilae</taxon>
        <taxon>Methylacidiphilales</taxon>
        <taxon>Methylacidiphilaceae</taxon>
        <taxon>Methylacidiphilum (ex Ratnadevi et al. 2023)</taxon>
    </lineage>
</organism>
<dbReference type="Gene3D" id="3.40.50.2000">
    <property type="entry name" value="Glycogen Phosphorylase B"/>
    <property type="match status" value="2"/>
</dbReference>
<feature type="domain" description="Glycosyl transferase family 1" evidence="10">
    <location>
        <begin position="349"/>
        <end position="509"/>
    </location>
</feature>
<reference evidence="12" key="1">
    <citation type="submission" date="2016-01" db="EMBL/GenBank/DDBJ databases">
        <title>Hydrogen oxidation by a methanotroph.</title>
        <authorList>
            <person name="Stott M.B."/>
        </authorList>
    </citation>
    <scope>NUCLEOTIDE SEQUENCE</scope>
    <source>
        <strain evidence="12">RTK17.1</strain>
    </source>
</reference>
<dbReference type="GO" id="GO:0009011">
    <property type="term" value="F:alpha-1,4-glucan glucosyltransferase (ADP-glucose donor) activity"/>
    <property type="evidence" value="ECO:0007669"/>
    <property type="project" value="UniProtKB-UniRule"/>
</dbReference>
<dbReference type="EC" id="2.4.1.21" evidence="8"/>
<evidence type="ECO:0000256" key="8">
    <source>
        <dbReference type="HAMAP-Rule" id="MF_00484"/>
    </source>
</evidence>
<evidence type="ECO:0000256" key="7">
    <source>
        <dbReference type="ARBA" id="ARBA00023056"/>
    </source>
</evidence>
<protein>
    <recommendedName>
        <fullName evidence="8">Glycogen synthase</fullName>
        <ecNumber evidence="8">2.4.1.21</ecNumber>
    </recommendedName>
    <alternativeName>
        <fullName evidence="8">Starch [bacterial glycogen] synthase</fullName>
    </alternativeName>
</protein>
<dbReference type="NCBIfam" id="TIGR02095">
    <property type="entry name" value="glgA"/>
    <property type="match status" value="1"/>
</dbReference>
<keyword evidence="6 8" id="KW-0808">Transferase</keyword>
<feature type="region of interest" description="Disordered" evidence="9">
    <location>
        <begin position="1"/>
        <end position="47"/>
    </location>
</feature>
<dbReference type="InterPro" id="IPR013534">
    <property type="entry name" value="Starch_synth_cat_dom"/>
</dbReference>
<dbReference type="InterPro" id="IPR011835">
    <property type="entry name" value="GS/SS"/>
</dbReference>
<evidence type="ECO:0000256" key="4">
    <source>
        <dbReference type="ARBA" id="ARBA00010281"/>
    </source>
</evidence>
<evidence type="ECO:0000256" key="9">
    <source>
        <dbReference type="SAM" id="MobiDB-lite"/>
    </source>
</evidence>
<dbReference type="PANTHER" id="PTHR45825">
    <property type="entry name" value="GRANULE-BOUND STARCH SYNTHASE 1, CHLOROPLASTIC/AMYLOPLASTIC"/>
    <property type="match status" value="1"/>
</dbReference>
<dbReference type="CDD" id="cd03791">
    <property type="entry name" value="GT5_Glycogen_synthase_DULL1-like"/>
    <property type="match status" value="1"/>
</dbReference>
<gene>
    <name evidence="8 12" type="primary">glgA</name>
</gene>
<dbReference type="AlphaFoldDB" id="A0A1W5LDZ6"/>
<keyword evidence="5 8" id="KW-0328">Glycosyltransferase</keyword>
<dbReference type="InterPro" id="IPR001296">
    <property type="entry name" value="Glyco_trans_1"/>
</dbReference>
<dbReference type="EMBL" id="KU509479">
    <property type="protein sequence ID" value="ANC58278.1"/>
    <property type="molecule type" value="Genomic_DNA"/>
</dbReference>
<keyword evidence="7 8" id="KW-0320">Glycogen biosynthesis</keyword>
<evidence type="ECO:0000313" key="12">
    <source>
        <dbReference type="EMBL" id="ANC58278.1"/>
    </source>
</evidence>
<dbReference type="PANTHER" id="PTHR45825:SF11">
    <property type="entry name" value="ALPHA AMYLASE DOMAIN-CONTAINING PROTEIN"/>
    <property type="match status" value="1"/>
</dbReference>